<accession>A0ABR7LLK8</accession>
<protein>
    <submittedName>
        <fullName evidence="1">Uncharacterized protein</fullName>
    </submittedName>
</protein>
<dbReference type="InterPro" id="IPR045686">
    <property type="entry name" value="DUF6189"/>
</dbReference>
<comment type="caution">
    <text evidence="1">The sequence shown here is derived from an EMBL/GenBank/DDBJ whole genome shotgun (WGS) entry which is preliminary data.</text>
</comment>
<keyword evidence="2" id="KW-1185">Reference proteome</keyword>
<dbReference type="EMBL" id="JABVEC010000005">
    <property type="protein sequence ID" value="MBC6465726.1"/>
    <property type="molecule type" value="Genomic_DNA"/>
</dbReference>
<dbReference type="RefSeq" id="WP_187242733.1">
    <property type="nucleotide sequence ID" value="NZ_BAAAOK010000006.1"/>
</dbReference>
<evidence type="ECO:0000313" key="2">
    <source>
        <dbReference type="Proteomes" id="UP000805614"/>
    </source>
</evidence>
<gene>
    <name evidence="1" type="ORF">HKK74_09475</name>
</gene>
<evidence type="ECO:0000313" key="1">
    <source>
        <dbReference type="EMBL" id="MBC6465726.1"/>
    </source>
</evidence>
<sequence>MRVEHRELARAIRCLPERFTDRLPDRALQRISIAASGGQWQQVLDDLIGSLHAHNQPVTAEERDQLRAALEALSLPTGPLHDLDMRH</sequence>
<dbReference type="Pfam" id="PF19688">
    <property type="entry name" value="DUF6189"/>
    <property type="match status" value="1"/>
</dbReference>
<reference evidence="1 2" key="1">
    <citation type="submission" date="2020-06" db="EMBL/GenBank/DDBJ databases">
        <title>Actinomadura xiongansis sp. nov., isolated from soil of Baiyangdian.</title>
        <authorList>
            <person name="Zhang X."/>
        </authorList>
    </citation>
    <scope>NUCLEOTIDE SEQUENCE [LARGE SCALE GENOMIC DNA]</scope>
    <source>
        <strain evidence="1 2">HBUM206468</strain>
    </source>
</reference>
<dbReference type="Proteomes" id="UP000805614">
    <property type="component" value="Unassembled WGS sequence"/>
</dbReference>
<proteinExistence type="predicted"/>
<organism evidence="1 2">
    <name type="scientific">Actinomadura alba</name>
    <dbReference type="NCBI Taxonomy" id="406431"/>
    <lineage>
        <taxon>Bacteria</taxon>
        <taxon>Bacillati</taxon>
        <taxon>Actinomycetota</taxon>
        <taxon>Actinomycetes</taxon>
        <taxon>Streptosporangiales</taxon>
        <taxon>Thermomonosporaceae</taxon>
        <taxon>Actinomadura</taxon>
    </lineage>
</organism>
<name>A0ABR7LLK8_9ACTN</name>